<organism evidence="5 6">
    <name type="scientific">Polychaeton citri CBS 116435</name>
    <dbReference type="NCBI Taxonomy" id="1314669"/>
    <lineage>
        <taxon>Eukaryota</taxon>
        <taxon>Fungi</taxon>
        <taxon>Dikarya</taxon>
        <taxon>Ascomycota</taxon>
        <taxon>Pezizomycotina</taxon>
        <taxon>Dothideomycetes</taxon>
        <taxon>Dothideomycetidae</taxon>
        <taxon>Capnodiales</taxon>
        <taxon>Capnodiaceae</taxon>
        <taxon>Polychaeton</taxon>
    </lineage>
</organism>
<name>A0A9P4UT42_9PEZI</name>
<dbReference type="SMART" id="SM00248">
    <property type="entry name" value="ANK"/>
    <property type="match status" value="3"/>
</dbReference>
<feature type="repeat" description="ANK" evidence="3">
    <location>
        <begin position="148"/>
        <end position="180"/>
    </location>
</feature>
<accession>A0A9P4UT42</accession>
<dbReference type="PROSITE" id="PS50088">
    <property type="entry name" value="ANK_REPEAT"/>
    <property type="match status" value="2"/>
</dbReference>
<sequence>MIDPSTRLRRAIYLNDALLVQRIVRINPKLLCNPDFEDKSNTSLHLAAQQGSATIAEFLITSGHEDGEISRNTDHDTPLMLAARNGHVDVATFLAKQFPRCVVYTNKVGQDALAIASQRPASTALIPMLLSISDEKEHCASVHSRDVEGNTALHHASASGSLKALRLLLAAGANPLAKNNYDWTPLAYSQTVAAEVYFKNLVAEFERKKIEGAKQGEEKEKQKAAGLRLVSSEDDGKGGTGHVENVEDEVIGDVLRRQWSPVERRRPGTPGANPRHEWVSPKSSKEISRHRAGSGE</sequence>
<evidence type="ECO:0000256" key="3">
    <source>
        <dbReference type="PROSITE-ProRule" id="PRU00023"/>
    </source>
</evidence>
<dbReference type="Gene3D" id="1.25.40.20">
    <property type="entry name" value="Ankyrin repeat-containing domain"/>
    <property type="match status" value="1"/>
</dbReference>
<dbReference type="InterPro" id="IPR050889">
    <property type="entry name" value="Dendritic_Spine_Reg/Scaffold"/>
</dbReference>
<evidence type="ECO:0000313" key="5">
    <source>
        <dbReference type="EMBL" id="KAF2724336.1"/>
    </source>
</evidence>
<comment type="caution">
    <text evidence="5">The sequence shown here is derived from an EMBL/GenBank/DDBJ whole genome shotgun (WGS) entry which is preliminary data.</text>
</comment>
<dbReference type="EMBL" id="MU003772">
    <property type="protein sequence ID" value="KAF2724336.1"/>
    <property type="molecule type" value="Genomic_DNA"/>
</dbReference>
<feature type="compositionally biased region" description="Basic and acidic residues" evidence="4">
    <location>
        <begin position="274"/>
        <end position="289"/>
    </location>
</feature>
<gene>
    <name evidence="5" type="ORF">K431DRAFT_156502</name>
</gene>
<dbReference type="Pfam" id="PF00023">
    <property type="entry name" value="Ank"/>
    <property type="match status" value="1"/>
</dbReference>
<keyword evidence="1" id="KW-0677">Repeat</keyword>
<reference evidence="5" key="1">
    <citation type="journal article" date="2020" name="Stud. Mycol.">
        <title>101 Dothideomycetes genomes: a test case for predicting lifestyles and emergence of pathogens.</title>
        <authorList>
            <person name="Haridas S."/>
            <person name="Albert R."/>
            <person name="Binder M."/>
            <person name="Bloem J."/>
            <person name="Labutti K."/>
            <person name="Salamov A."/>
            <person name="Andreopoulos B."/>
            <person name="Baker S."/>
            <person name="Barry K."/>
            <person name="Bills G."/>
            <person name="Bluhm B."/>
            <person name="Cannon C."/>
            <person name="Castanera R."/>
            <person name="Culley D."/>
            <person name="Daum C."/>
            <person name="Ezra D."/>
            <person name="Gonzalez J."/>
            <person name="Henrissat B."/>
            <person name="Kuo A."/>
            <person name="Liang C."/>
            <person name="Lipzen A."/>
            <person name="Lutzoni F."/>
            <person name="Magnuson J."/>
            <person name="Mondo S."/>
            <person name="Nolan M."/>
            <person name="Ohm R."/>
            <person name="Pangilinan J."/>
            <person name="Park H.-J."/>
            <person name="Ramirez L."/>
            <person name="Alfaro M."/>
            <person name="Sun H."/>
            <person name="Tritt A."/>
            <person name="Yoshinaga Y."/>
            <person name="Zwiers L.-H."/>
            <person name="Turgeon B."/>
            <person name="Goodwin S."/>
            <person name="Spatafora J."/>
            <person name="Crous P."/>
            <person name="Grigoriev I."/>
        </authorList>
    </citation>
    <scope>NUCLEOTIDE SEQUENCE</scope>
    <source>
        <strain evidence="5">CBS 116435</strain>
    </source>
</reference>
<keyword evidence="6" id="KW-1185">Reference proteome</keyword>
<protein>
    <submittedName>
        <fullName evidence="5">Ankyrin</fullName>
    </submittedName>
</protein>
<evidence type="ECO:0000313" key="6">
    <source>
        <dbReference type="Proteomes" id="UP000799441"/>
    </source>
</evidence>
<dbReference type="PANTHER" id="PTHR24166:SF48">
    <property type="entry name" value="PROTEIN VAPYRIN"/>
    <property type="match status" value="1"/>
</dbReference>
<evidence type="ECO:0000256" key="1">
    <source>
        <dbReference type="ARBA" id="ARBA00022737"/>
    </source>
</evidence>
<proteinExistence type="predicted"/>
<keyword evidence="2 3" id="KW-0040">ANK repeat</keyword>
<dbReference type="PANTHER" id="PTHR24166">
    <property type="entry name" value="ROLLING PEBBLES, ISOFORM B"/>
    <property type="match status" value="1"/>
</dbReference>
<dbReference type="Pfam" id="PF12796">
    <property type="entry name" value="Ank_2"/>
    <property type="match status" value="1"/>
</dbReference>
<evidence type="ECO:0000256" key="4">
    <source>
        <dbReference type="SAM" id="MobiDB-lite"/>
    </source>
</evidence>
<dbReference type="InterPro" id="IPR036770">
    <property type="entry name" value="Ankyrin_rpt-contain_sf"/>
</dbReference>
<dbReference type="InterPro" id="IPR002110">
    <property type="entry name" value="Ankyrin_rpt"/>
</dbReference>
<feature type="repeat" description="ANK" evidence="3">
    <location>
        <begin position="39"/>
        <end position="63"/>
    </location>
</feature>
<feature type="compositionally biased region" description="Basic and acidic residues" evidence="4">
    <location>
        <begin position="214"/>
        <end position="223"/>
    </location>
</feature>
<dbReference type="Proteomes" id="UP000799441">
    <property type="component" value="Unassembled WGS sequence"/>
</dbReference>
<evidence type="ECO:0000256" key="2">
    <source>
        <dbReference type="ARBA" id="ARBA00023043"/>
    </source>
</evidence>
<dbReference type="PROSITE" id="PS50297">
    <property type="entry name" value="ANK_REP_REGION"/>
    <property type="match status" value="2"/>
</dbReference>
<dbReference type="SUPFAM" id="SSF48403">
    <property type="entry name" value="Ankyrin repeat"/>
    <property type="match status" value="1"/>
</dbReference>
<dbReference type="OrthoDB" id="823504at2759"/>
<feature type="region of interest" description="Disordered" evidence="4">
    <location>
        <begin position="214"/>
        <end position="296"/>
    </location>
</feature>
<dbReference type="AlphaFoldDB" id="A0A9P4UT42"/>